<keyword evidence="3" id="KW-1185">Reference proteome</keyword>
<feature type="region of interest" description="Disordered" evidence="1">
    <location>
        <begin position="1"/>
        <end position="23"/>
    </location>
</feature>
<comment type="caution">
    <text evidence="2">The sequence shown here is derived from an EMBL/GenBank/DDBJ whole genome shotgun (WGS) entry which is preliminary data.</text>
</comment>
<evidence type="ECO:0000256" key="1">
    <source>
        <dbReference type="SAM" id="MobiDB-lite"/>
    </source>
</evidence>
<evidence type="ECO:0000313" key="2">
    <source>
        <dbReference type="EMBL" id="GFY94803.1"/>
    </source>
</evidence>
<evidence type="ECO:0000313" key="3">
    <source>
        <dbReference type="Proteomes" id="UP000585474"/>
    </source>
</evidence>
<dbReference type="Proteomes" id="UP000585474">
    <property type="component" value="Unassembled WGS sequence"/>
</dbReference>
<protein>
    <submittedName>
        <fullName evidence="2">Uncharacterized protein</fullName>
    </submittedName>
</protein>
<name>A0A7J0F875_9ERIC</name>
<proteinExistence type="predicted"/>
<reference evidence="2 3" key="1">
    <citation type="submission" date="2019-07" db="EMBL/GenBank/DDBJ databases">
        <title>De Novo Assembly of kiwifruit Actinidia rufa.</title>
        <authorList>
            <person name="Sugita-Konishi S."/>
            <person name="Sato K."/>
            <person name="Mori E."/>
            <person name="Abe Y."/>
            <person name="Kisaki G."/>
            <person name="Hamano K."/>
            <person name="Suezawa K."/>
            <person name="Otani M."/>
            <person name="Fukuda T."/>
            <person name="Manabe T."/>
            <person name="Gomi K."/>
            <person name="Tabuchi M."/>
            <person name="Akimitsu K."/>
            <person name="Kataoka I."/>
        </authorList>
    </citation>
    <scope>NUCLEOTIDE SEQUENCE [LARGE SCALE GENOMIC DNA]</scope>
    <source>
        <strain evidence="3">cv. Fuchu</strain>
    </source>
</reference>
<organism evidence="2 3">
    <name type="scientific">Actinidia rufa</name>
    <dbReference type="NCBI Taxonomy" id="165716"/>
    <lineage>
        <taxon>Eukaryota</taxon>
        <taxon>Viridiplantae</taxon>
        <taxon>Streptophyta</taxon>
        <taxon>Embryophyta</taxon>
        <taxon>Tracheophyta</taxon>
        <taxon>Spermatophyta</taxon>
        <taxon>Magnoliopsida</taxon>
        <taxon>eudicotyledons</taxon>
        <taxon>Gunneridae</taxon>
        <taxon>Pentapetalae</taxon>
        <taxon>asterids</taxon>
        <taxon>Ericales</taxon>
        <taxon>Actinidiaceae</taxon>
        <taxon>Actinidia</taxon>
    </lineage>
</organism>
<gene>
    <name evidence="2" type="ORF">Acr_10g0001880</name>
</gene>
<sequence length="172" mass="19162">MSNRAMNDSNNRRKLPIDPGGSFSNHLSLRSPKLEGNTLHISASSPNLAGRIDLAAAATLATSFAHKSPYPRLLFEFRAWRRSTLESVRLVDPFICLKSWFDCHLGSPPHRSTTGLACPVSYLEMRGNRTQTIAVADKRFLMVGRQIAGLQDSNIENDRPEQFHGRLSKQSS</sequence>
<accession>A0A7J0F875</accession>
<dbReference type="EMBL" id="BJWL01000010">
    <property type="protein sequence ID" value="GFY94803.1"/>
    <property type="molecule type" value="Genomic_DNA"/>
</dbReference>
<dbReference type="AlphaFoldDB" id="A0A7J0F875"/>